<gene>
    <name evidence="1" type="ORF">DZF91_28535</name>
</gene>
<keyword evidence="2" id="KW-1185">Reference proteome</keyword>
<protein>
    <recommendedName>
        <fullName evidence="3">Helix-turn-helix domain-containing protein</fullName>
    </recommendedName>
</protein>
<comment type="caution">
    <text evidence="1">The sequence shown here is derived from an EMBL/GenBank/DDBJ whole genome shotgun (WGS) entry which is preliminary data.</text>
</comment>
<dbReference type="Proteomes" id="UP000261811">
    <property type="component" value="Unassembled WGS sequence"/>
</dbReference>
<sequence length="69" mass="7709">MRDPGAELAAVVAMRRLADRMEDAAVEKAMRAGWSWSDVAQALGVTRQAVHKKHAKRLIEAGVSLRRRR</sequence>
<dbReference type="OrthoDB" id="3579809at2"/>
<organism evidence="1 2">
    <name type="scientific">Actinomadura logoneensis</name>
    <dbReference type="NCBI Taxonomy" id="2293572"/>
    <lineage>
        <taxon>Bacteria</taxon>
        <taxon>Bacillati</taxon>
        <taxon>Actinomycetota</taxon>
        <taxon>Actinomycetes</taxon>
        <taxon>Streptosporangiales</taxon>
        <taxon>Thermomonosporaceae</taxon>
        <taxon>Actinomadura</taxon>
    </lineage>
</organism>
<evidence type="ECO:0008006" key="3">
    <source>
        <dbReference type="Google" id="ProtNLM"/>
    </source>
</evidence>
<proteinExistence type="predicted"/>
<reference evidence="1 2" key="1">
    <citation type="submission" date="2018-08" db="EMBL/GenBank/DDBJ databases">
        <title>Actinomadura jelena sp. nov., a novel Actinomycete isolated from soil in Chad.</title>
        <authorList>
            <person name="Shi L."/>
        </authorList>
    </citation>
    <scope>NUCLEOTIDE SEQUENCE [LARGE SCALE GENOMIC DNA]</scope>
    <source>
        <strain evidence="1 2">NEAU-G17</strain>
    </source>
</reference>
<dbReference type="EMBL" id="QURH01000838">
    <property type="protein sequence ID" value="RFU38279.1"/>
    <property type="molecule type" value="Genomic_DNA"/>
</dbReference>
<accession>A0A372JED1</accession>
<evidence type="ECO:0000313" key="1">
    <source>
        <dbReference type="EMBL" id="RFU38279.1"/>
    </source>
</evidence>
<dbReference type="AlphaFoldDB" id="A0A372JED1"/>
<name>A0A372JED1_9ACTN</name>
<evidence type="ECO:0000313" key="2">
    <source>
        <dbReference type="Proteomes" id="UP000261811"/>
    </source>
</evidence>